<dbReference type="PROSITE" id="PS51257">
    <property type="entry name" value="PROKAR_LIPOPROTEIN"/>
    <property type="match status" value="1"/>
</dbReference>
<reference evidence="2 3" key="1">
    <citation type="submission" date="2023-03" db="EMBL/GenBank/DDBJ databases">
        <title>High-quality genome of Scylla paramamosain provides insights in environmental adaptation.</title>
        <authorList>
            <person name="Zhang L."/>
        </authorList>
    </citation>
    <scope>NUCLEOTIDE SEQUENCE [LARGE SCALE GENOMIC DNA]</scope>
    <source>
        <strain evidence="2">LZ_2023a</strain>
        <tissue evidence="2">Muscle</tissue>
    </source>
</reference>
<evidence type="ECO:0000256" key="1">
    <source>
        <dbReference type="SAM" id="MobiDB-lite"/>
    </source>
</evidence>
<dbReference type="AlphaFoldDB" id="A0AAW0SAK8"/>
<accession>A0AAW0SAK8</accession>
<name>A0AAW0SAK8_SCYPA</name>
<gene>
    <name evidence="2" type="ORF">O3P69_011895</name>
</gene>
<feature type="region of interest" description="Disordered" evidence="1">
    <location>
        <begin position="118"/>
        <end position="159"/>
    </location>
</feature>
<comment type="caution">
    <text evidence="2">The sequence shown here is derived from an EMBL/GenBank/DDBJ whole genome shotgun (WGS) entry which is preliminary data.</text>
</comment>
<dbReference type="EMBL" id="JARAKH010006375">
    <property type="protein sequence ID" value="KAK8372044.1"/>
    <property type="molecule type" value="Genomic_DNA"/>
</dbReference>
<keyword evidence="3" id="KW-1185">Reference proteome</keyword>
<evidence type="ECO:0000313" key="2">
    <source>
        <dbReference type="EMBL" id="KAK8372044.1"/>
    </source>
</evidence>
<protein>
    <submittedName>
        <fullName evidence="2">Uncharacterized protein</fullName>
    </submittedName>
</protein>
<organism evidence="2 3">
    <name type="scientific">Scylla paramamosain</name>
    <name type="common">Mud crab</name>
    <dbReference type="NCBI Taxonomy" id="85552"/>
    <lineage>
        <taxon>Eukaryota</taxon>
        <taxon>Metazoa</taxon>
        <taxon>Ecdysozoa</taxon>
        <taxon>Arthropoda</taxon>
        <taxon>Crustacea</taxon>
        <taxon>Multicrustacea</taxon>
        <taxon>Malacostraca</taxon>
        <taxon>Eumalacostraca</taxon>
        <taxon>Eucarida</taxon>
        <taxon>Decapoda</taxon>
        <taxon>Pleocyemata</taxon>
        <taxon>Brachyura</taxon>
        <taxon>Eubrachyura</taxon>
        <taxon>Portunoidea</taxon>
        <taxon>Portunidae</taxon>
        <taxon>Portuninae</taxon>
        <taxon>Scylla</taxon>
    </lineage>
</organism>
<proteinExistence type="predicted"/>
<sequence length="307" mass="33392">MADVTRLKCLPSLCSPPSLRRLPATLSPLFLSCFPRLLVSQVTHELALTTVMENKKWAVGDEITSRLLAASEALTPDTKLLWCQQRLQESHSSILVVMAASLSAFTYITAGIQGQLLTHNRAPPPSGSPGRTVHLSLESGRGTPRPHYPQRAASHTPTVRQCKHVHDTRLNHHDPAPTVCTVQGARSHHVSITHCPSSRHSPGSLITSARLWLADAPANQRPFIRMGFVAFAVTRFVASAALQSIFITATVAIDTLQRHNNVPLSCGVALDPRGVRHPQPGHGVISRQAPPLDDDAYTVSYSLQRLT</sequence>
<evidence type="ECO:0000313" key="3">
    <source>
        <dbReference type="Proteomes" id="UP001487740"/>
    </source>
</evidence>
<dbReference type="Proteomes" id="UP001487740">
    <property type="component" value="Unassembled WGS sequence"/>
</dbReference>